<dbReference type="EMBL" id="JAWNFY010000032">
    <property type="protein sequence ID" value="MDY5147135.1"/>
    <property type="molecule type" value="Genomic_DNA"/>
</dbReference>
<evidence type="ECO:0000313" key="5">
    <source>
        <dbReference type="EMBL" id="MDY5147135.1"/>
    </source>
</evidence>
<dbReference type="PANTHER" id="PTHR30146:SF109">
    <property type="entry name" value="HTH-TYPE TRANSCRIPTIONAL REGULATOR GALS"/>
    <property type="match status" value="1"/>
</dbReference>
<dbReference type="Gene3D" id="1.10.260.40">
    <property type="entry name" value="lambda repressor-like DNA-binding domains"/>
    <property type="match status" value="1"/>
</dbReference>
<keyword evidence="1" id="KW-0805">Transcription regulation</keyword>
<dbReference type="PROSITE" id="PS50932">
    <property type="entry name" value="HTH_LACI_2"/>
    <property type="match status" value="1"/>
</dbReference>
<name>A0ABU5GHF2_9ACTO</name>
<dbReference type="InterPro" id="IPR000843">
    <property type="entry name" value="HTH_LacI"/>
</dbReference>
<dbReference type="GO" id="GO:0003677">
    <property type="term" value="F:DNA binding"/>
    <property type="evidence" value="ECO:0007669"/>
    <property type="project" value="UniProtKB-KW"/>
</dbReference>
<evidence type="ECO:0000256" key="3">
    <source>
        <dbReference type="ARBA" id="ARBA00023163"/>
    </source>
</evidence>
<reference evidence="5 6" key="1">
    <citation type="submission" date="2023-10" db="EMBL/GenBank/DDBJ databases">
        <title>Whole Genome based description of the genera Actinobaculum and Actinotignum reveals a complex phylogenetic relationship within the species included in the genus Actinotignum.</title>
        <authorList>
            <person name="Jensen C.S."/>
            <person name="Dargis R."/>
            <person name="Kemp M."/>
            <person name="Christensen J.J."/>
        </authorList>
    </citation>
    <scope>NUCLEOTIDE SEQUENCE [LARGE SCALE GENOMIC DNA]</scope>
    <source>
        <strain evidence="5 6">SLA_B089</strain>
    </source>
</reference>
<comment type="caution">
    <text evidence="5">The sequence shown here is derived from an EMBL/GenBank/DDBJ whole genome shotgun (WGS) entry which is preliminary data.</text>
</comment>
<dbReference type="SUPFAM" id="SSF53822">
    <property type="entry name" value="Periplasmic binding protein-like I"/>
    <property type="match status" value="1"/>
</dbReference>
<keyword evidence="3" id="KW-0804">Transcription</keyword>
<dbReference type="PROSITE" id="PS00356">
    <property type="entry name" value="HTH_LACI_1"/>
    <property type="match status" value="1"/>
</dbReference>
<dbReference type="InterPro" id="IPR010982">
    <property type="entry name" value="Lambda_DNA-bd_dom_sf"/>
</dbReference>
<accession>A0ABU5GHF2</accession>
<evidence type="ECO:0000256" key="1">
    <source>
        <dbReference type="ARBA" id="ARBA00023015"/>
    </source>
</evidence>
<dbReference type="RefSeq" id="WP_087069690.1">
    <property type="nucleotide sequence ID" value="NZ_CP136960.1"/>
</dbReference>
<protein>
    <submittedName>
        <fullName evidence="5">LacI family DNA-binding transcriptional regulator</fullName>
    </submittedName>
</protein>
<dbReference type="Proteomes" id="UP001284901">
    <property type="component" value="Unassembled WGS sequence"/>
</dbReference>
<gene>
    <name evidence="5" type="ORF">R6P33_08915</name>
</gene>
<dbReference type="Gene3D" id="3.40.50.2300">
    <property type="match status" value="2"/>
</dbReference>
<evidence type="ECO:0000256" key="2">
    <source>
        <dbReference type="ARBA" id="ARBA00023125"/>
    </source>
</evidence>
<dbReference type="InterPro" id="IPR028082">
    <property type="entry name" value="Peripla_BP_I"/>
</dbReference>
<sequence length="344" mass="37074">MRDVTIQDVARAAKVGLGTASRALSGNGSVSSQTRQRVLEAASSLNYRPNRNAASLRSKTTGTVALLVPDIRNPFFTELTYWFETAMRAKGSTVLIGSAGEDHAQENDFLAQIMAQRVDGIVISPQSEDDTVIRQVIEADIPLVLIDRPLKQLSVPVISSRPEPGMTEAVQNLASHGHTCIGYLGGPQSLPIARDRYAAFLEALNEHGLPGTTHFVEWGNFSRDAGKIGTQALLKRGVTAILAANGQLGTGVLEHCASSNQAIGPDLSLIVFDDYEYFRFISPSVSVIAQDIEGMGRIAADALVDCIAGKTAPDTYLPTVFIKRDSLRYAPPDMKENRKGDSLH</sequence>
<dbReference type="Pfam" id="PF00356">
    <property type="entry name" value="LacI"/>
    <property type="match status" value="1"/>
</dbReference>
<organism evidence="5 6">
    <name type="scientific">Actinotignum timonense</name>
    <dbReference type="NCBI Taxonomy" id="1870995"/>
    <lineage>
        <taxon>Bacteria</taxon>
        <taxon>Bacillati</taxon>
        <taxon>Actinomycetota</taxon>
        <taxon>Actinomycetes</taxon>
        <taxon>Actinomycetales</taxon>
        <taxon>Actinomycetaceae</taxon>
        <taxon>Actinotignum</taxon>
    </lineage>
</organism>
<dbReference type="GeneID" id="92812996"/>
<keyword evidence="2 5" id="KW-0238">DNA-binding</keyword>
<proteinExistence type="predicted"/>
<dbReference type="CDD" id="cd01392">
    <property type="entry name" value="HTH_LacI"/>
    <property type="match status" value="1"/>
</dbReference>
<keyword evidence="6" id="KW-1185">Reference proteome</keyword>
<dbReference type="SMART" id="SM00354">
    <property type="entry name" value="HTH_LACI"/>
    <property type="match status" value="1"/>
</dbReference>
<dbReference type="SUPFAM" id="SSF47413">
    <property type="entry name" value="lambda repressor-like DNA-binding domains"/>
    <property type="match status" value="1"/>
</dbReference>
<dbReference type="InterPro" id="IPR046335">
    <property type="entry name" value="LacI/GalR-like_sensor"/>
</dbReference>
<dbReference type="PANTHER" id="PTHR30146">
    <property type="entry name" value="LACI-RELATED TRANSCRIPTIONAL REPRESSOR"/>
    <property type="match status" value="1"/>
</dbReference>
<evidence type="ECO:0000313" key="6">
    <source>
        <dbReference type="Proteomes" id="UP001284901"/>
    </source>
</evidence>
<dbReference type="Pfam" id="PF13377">
    <property type="entry name" value="Peripla_BP_3"/>
    <property type="match status" value="1"/>
</dbReference>
<feature type="domain" description="HTH lacI-type" evidence="4">
    <location>
        <begin position="4"/>
        <end position="58"/>
    </location>
</feature>
<evidence type="ECO:0000259" key="4">
    <source>
        <dbReference type="PROSITE" id="PS50932"/>
    </source>
</evidence>